<proteinExistence type="predicted"/>
<protein>
    <submittedName>
        <fullName evidence="2">Uncharacterized protein</fullName>
    </submittedName>
</protein>
<feature type="region of interest" description="Disordered" evidence="1">
    <location>
        <begin position="71"/>
        <end position="109"/>
    </location>
</feature>
<accession>A0AAD7RHY8</accession>
<feature type="region of interest" description="Disordered" evidence="1">
    <location>
        <begin position="1"/>
        <end position="20"/>
    </location>
</feature>
<gene>
    <name evidence="2" type="ORF">AAFF_G00207080</name>
</gene>
<dbReference type="EMBL" id="JAINUG010000275">
    <property type="protein sequence ID" value="KAJ8384247.1"/>
    <property type="molecule type" value="Genomic_DNA"/>
</dbReference>
<feature type="region of interest" description="Disordered" evidence="1">
    <location>
        <begin position="25"/>
        <end position="51"/>
    </location>
</feature>
<dbReference type="AlphaFoldDB" id="A0AAD7RHY8"/>
<evidence type="ECO:0000256" key="1">
    <source>
        <dbReference type="SAM" id="MobiDB-lite"/>
    </source>
</evidence>
<sequence>MLMTADGVSAAPSCPMPPSPLDRRVPVCVGNGGAGDGSVDGGEVSESKPLLPGALVQSDSYREALREHYAVSQAPSTNMDRSAPHITHQRGVAPVTRPRRCTVPNRADD</sequence>
<comment type="caution">
    <text evidence="2">The sequence shown here is derived from an EMBL/GenBank/DDBJ whole genome shotgun (WGS) entry which is preliminary data.</text>
</comment>
<keyword evidence="3" id="KW-1185">Reference proteome</keyword>
<evidence type="ECO:0000313" key="3">
    <source>
        <dbReference type="Proteomes" id="UP001221898"/>
    </source>
</evidence>
<dbReference type="Proteomes" id="UP001221898">
    <property type="component" value="Unassembled WGS sequence"/>
</dbReference>
<evidence type="ECO:0000313" key="2">
    <source>
        <dbReference type="EMBL" id="KAJ8384247.1"/>
    </source>
</evidence>
<organism evidence="2 3">
    <name type="scientific">Aldrovandia affinis</name>
    <dbReference type="NCBI Taxonomy" id="143900"/>
    <lineage>
        <taxon>Eukaryota</taxon>
        <taxon>Metazoa</taxon>
        <taxon>Chordata</taxon>
        <taxon>Craniata</taxon>
        <taxon>Vertebrata</taxon>
        <taxon>Euteleostomi</taxon>
        <taxon>Actinopterygii</taxon>
        <taxon>Neopterygii</taxon>
        <taxon>Teleostei</taxon>
        <taxon>Notacanthiformes</taxon>
        <taxon>Halosauridae</taxon>
        <taxon>Aldrovandia</taxon>
    </lineage>
</organism>
<name>A0AAD7RHY8_9TELE</name>
<feature type="compositionally biased region" description="Gly residues" evidence="1">
    <location>
        <begin position="30"/>
        <end position="40"/>
    </location>
</feature>
<reference evidence="2" key="1">
    <citation type="journal article" date="2023" name="Science">
        <title>Genome structures resolve the early diversification of teleost fishes.</title>
        <authorList>
            <person name="Parey E."/>
            <person name="Louis A."/>
            <person name="Montfort J."/>
            <person name="Bouchez O."/>
            <person name="Roques C."/>
            <person name="Iampietro C."/>
            <person name="Lluch J."/>
            <person name="Castinel A."/>
            <person name="Donnadieu C."/>
            <person name="Desvignes T."/>
            <person name="Floi Bucao C."/>
            <person name="Jouanno E."/>
            <person name="Wen M."/>
            <person name="Mejri S."/>
            <person name="Dirks R."/>
            <person name="Jansen H."/>
            <person name="Henkel C."/>
            <person name="Chen W.J."/>
            <person name="Zahm M."/>
            <person name="Cabau C."/>
            <person name="Klopp C."/>
            <person name="Thompson A.W."/>
            <person name="Robinson-Rechavi M."/>
            <person name="Braasch I."/>
            <person name="Lecointre G."/>
            <person name="Bobe J."/>
            <person name="Postlethwait J.H."/>
            <person name="Berthelot C."/>
            <person name="Roest Crollius H."/>
            <person name="Guiguen Y."/>
        </authorList>
    </citation>
    <scope>NUCLEOTIDE SEQUENCE</scope>
    <source>
        <strain evidence="2">NC1722</strain>
    </source>
</reference>